<feature type="compositionally biased region" description="Low complexity" evidence="1">
    <location>
        <begin position="353"/>
        <end position="366"/>
    </location>
</feature>
<keyword evidence="3" id="KW-1185">Reference proteome</keyword>
<protein>
    <submittedName>
        <fullName evidence="2">Uncharacterized protein</fullName>
    </submittedName>
</protein>
<gene>
    <name evidence="2" type="ORF">niasHS_012606</name>
</gene>
<evidence type="ECO:0000313" key="3">
    <source>
        <dbReference type="Proteomes" id="UP001620645"/>
    </source>
</evidence>
<dbReference type="EMBL" id="JBICCN010000348">
    <property type="protein sequence ID" value="KAL3075776.1"/>
    <property type="molecule type" value="Genomic_DNA"/>
</dbReference>
<dbReference type="InterPro" id="IPR011043">
    <property type="entry name" value="Gal_Oxase/kelch_b-propeller"/>
</dbReference>
<name>A0ABD2IE63_HETSC</name>
<dbReference type="Proteomes" id="UP001620645">
    <property type="component" value="Unassembled WGS sequence"/>
</dbReference>
<reference evidence="2 3" key="1">
    <citation type="submission" date="2024-10" db="EMBL/GenBank/DDBJ databases">
        <authorList>
            <person name="Kim D."/>
        </authorList>
    </citation>
    <scope>NUCLEOTIDE SEQUENCE [LARGE SCALE GENOMIC DNA]</scope>
    <source>
        <strain evidence="2">Taebaek</strain>
    </source>
</reference>
<evidence type="ECO:0000256" key="1">
    <source>
        <dbReference type="SAM" id="MobiDB-lite"/>
    </source>
</evidence>
<feature type="compositionally biased region" description="Gly residues" evidence="1">
    <location>
        <begin position="394"/>
        <end position="408"/>
    </location>
</feature>
<feature type="region of interest" description="Disordered" evidence="1">
    <location>
        <begin position="351"/>
        <end position="421"/>
    </location>
</feature>
<comment type="caution">
    <text evidence="2">The sequence shown here is derived from an EMBL/GenBank/DDBJ whole genome shotgun (WGS) entry which is preliminary data.</text>
</comment>
<dbReference type="SUPFAM" id="SSF50965">
    <property type="entry name" value="Galactose oxidase, central domain"/>
    <property type="match status" value="1"/>
</dbReference>
<evidence type="ECO:0000313" key="2">
    <source>
        <dbReference type="EMBL" id="KAL3075776.1"/>
    </source>
</evidence>
<sequence>MQQVHTEDISVPWGQAPDPLDQQFGKWRLSVFQDVQESWDASKLYFLYDPVADESCQTTGGRKAMTCLAVFDTNRKCFVGEIPLRVQGRVKFLFALKVQSQAGGTAFALVSQSEDYGQYVMHVWRLNLSADGMQMASEPASLLQAPLVIDEEWICTMREDAPELVVVHGPGLNVVRVHADAYGPQQPIDRFSVPGSQLSHFYDGFLSRGSIYFVSASPDGHFDHSRIHALNLDTRGPIATHYLHQDPQRGFPTARKQAALDSISGFILLAGGEIDYGNGNVARLVDYWTLDLTNFTWHQVPAQMPVPLIEPRLTTANSGNVYVWGDFDQPLPGMPPQGTHVRILRVRNLNMTGPPKYDQQPQQQVPMGGGGGYGWQAPPGGASGAPPYPAAGGPAPGGGYGYGQGAAGGAPPPPYSYQQKQ</sequence>
<dbReference type="InterPro" id="IPR015915">
    <property type="entry name" value="Kelch-typ_b-propeller"/>
</dbReference>
<dbReference type="AlphaFoldDB" id="A0ABD2IE63"/>
<organism evidence="2 3">
    <name type="scientific">Heterodera schachtii</name>
    <name type="common">Sugarbeet cyst nematode worm</name>
    <name type="synonym">Tylenchus schachtii</name>
    <dbReference type="NCBI Taxonomy" id="97005"/>
    <lineage>
        <taxon>Eukaryota</taxon>
        <taxon>Metazoa</taxon>
        <taxon>Ecdysozoa</taxon>
        <taxon>Nematoda</taxon>
        <taxon>Chromadorea</taxon>
        <taxon>Rhabditida</taxon>
        <taxon>Tylenchina</taxon>
        <taxon>Tylenchomorpha</taxon>
        <taxon>Tylenchoidea</taxon>
        <taxon>Heteroderidae</taxon>
        <taxon>Heteroderinae</taxon>
        <taxon>Heterodera</taxon>
    </lineage>
</organism>
<proteinExistence type="predicted"/>
<dbReference type="Gene3D" id="2.120.10.80">
    <property type="entry name" value="Kelch-type beta propeller"/>
    <property type="match status" value="1"/>
</dbReference>
<accession>A0ABD2IE63</accession>